<name>A0A814FJN2_9BILA</name>
<evidence type="ECO:0000256" key="2">
    <source>
        <dbReference type="ARBA" id="ARBA00022729"/>
    </source>
</evidence>
<dbReference type="AlphaFoldDB" id="A0A814FJN2"/>
<feature type="disulfide bond" evidence="5">
    <location>
        <begin position="228"/>
        <end position="237"/>
    </location>
</feature>
<feature type="domain" description="EGF-like" evidence="6">
    <location>
        <begin position="47"/>
        <end position="82"/>
    </location>
</feature>
<feature type="disulfide bond" evidence="5">
    <location>
        <begin position="311"/>
        <end position="320"/>
    </location>
</feature>
<dbReference type="GO" id="GO:0005509">
    <property type="term" value="F:calcium ion binding"/>
    <property type="evidence" value="ECO:0007669"/>
    <property type="project" value="InterPro"/>
</dbReference>
<dbReference type="Proteomes" id="UP000681722">
    <property type="component" value="Unassembled WGS sequence"/>
</dbReference>
<sequence>MIAFIFNETSIDEYPTIEADLDALEESKIKTSRSLSENSAKSFITPKAFGCSSYCKNGASCTLVGQTIQCQCTAPWTGTQCTITRQRQTVTNCNPNPCVNGRCVIGVVPEAWMCSCNPGYTGPLCDTQDGSSTVSNLNNLCAVNPCLNAGVCQTSNVGFQCQCPTNYVGNLCQTTTATTTATQPAPSLACVVAPCPQPTVTVINPCQPNPCQNNGGCAVNAGIARCYCSGAYTGYYCQFARKRTISTSACSNITCLNGGECYIGDNGAKCTCSKEYYGDKCQNNNRPRSCQPNPCLNGNCVATKDGYKCICNAGSTGILCEQIQRSNDYRWCPLDCKNGGTCVYQGTTAKCRCPTEKTGRVCEYCT</sequence>
<dbReference type="InterPro" id="IPR001881">
    <property type="entry name" value="EGF-like_Ca-bd_dom"/>
</dbReference>
<feature type="disulfide bond" evidence="5">
    <location>
        <begin position="72"/>
        <end position="81"/>
    </location>
</feature>
<comment type="caution">
    <text evidence="5">Lacks conserved residue(s) required for the propagation of feature annotation.</text>
</comment>
<feature type="domain" description="EGF-like" evidence="6">
    <location>
        <begin position="89"/>
        <end position="126"/>
    </location>
</feature>
<feature type="disulfide bond" evidence="5">
    <location>
        <begin position="290"/>
        <end position="300"/>
    </location>
</feature>
<evidence type="ECO:0000256" key="1">
    <source>
        <dbReference type="ARBA" id="ARBA00022536"/>
    </source>
</evidence>
<keyword evidence="4 5" id="KW-1015">Disulfide bond</keyword>
<dbReference type="OrthoDB" id="430340at2759"/>
<evidence type="ECO:0000313" key="9">
    <source>
        <dbReference type="Proteomes" id="UP000663829"/>
    </source>
</evidence>
<feature type="domain" description="EGF-like" evidence="6">
    <location>
        <begin position="246"/>
        <end position="282"/>
    </location>
</feature>
<feature type="disulfide bond" evidence="5">
    <location>
        <begin position="353"/>
        <end position="362"/>
    </location>
</feature>
<keyword evidence="1 5" id="KW-0245">EGF-like domain</keyword>
<feature type="disulfide bond" evidence="5">
    <location>
        <begin position="163"/>
        <end position="172"/>
    </location>
</feature>
<keyword evidence="3" id="KW-0677">Repeat</keyword>
<proteinExistence type="predicted"/>
<accession>A0A814FJN2</accession>
<feature type="domain" description="EGF-like" evidence="6">
    <location>
        <begin position="328"/>
        <end position="363"/>
    </location>
</feature>
<evidence type="ECO:0000256" key="5">
    <source>
        <dbReference type="PROSITE-ProRule" id="PRU00076"/>
    </source>
</evidence>
<dbReference type="InterPro" id="IPR051022">
    <property type="entry name" value="Notch_Cell-Fate_Det"/>
</dbReference>
<comment type="caution">
    <text evidence="7">The sequence shown here is derived from an EMBL/GenBank/DDBJ whole genome shotgun (WGS) entry which is preliminary data.</text>
</comment>
<dbReference type="InterPro" id="IPR000742">
    <property type="entry name" value="EGF"/>
</dbReference>
<feature type="disulfide bond" evidence="5">
    <location>
        <begin position="116"/>
        <end position="125"/>
    </location>
</feature>
<dbReference type="PROSITE" id="PS00022">
    <property type="entry name" value="EGF_1"/>
    <property type="match status" value="7"/>
</dbReference>
<dbReference type="SUPFAM" id="SSF57196">
    <property type="entry name" value="EGF/Laminin"/>
    <property type="match status" value="6"/>
</dbReference>
<feature type="domain" description="EGF-like" evidence="6">
    <location>
        <begin position="202"/>
        <end position="238"/>
    </location>
</feature>
<feature type="disulfide bond" evidence="5">
    <location>
        <begin position="332"/>
        <end position="342"/>
    </location>
</feature>
<dbReference type="SMART" id="SM00181">
    <property type="entry name" value="EGF"/>
    <property type="match status" value="7"/>
</dbReference>
<evidence type="ECO:0000256" key="4">
    <source>
        <dbReference type="ARBA" id="ARBA00023157"/>
    </source>
</evidence>
<dbReference type="PANTHER" id="PTHR24049">
    <property type="entry name" value="CRUMBS FAMILY MEMBER"/>
    <property type="match status" value="1"/>
</dbReference>
<protein>
    <recommendedName>
        <fullName evidence="6">EGF-like domain-containing protein</fullName>
    </recommendedName>
</protein>
<feature type="domain" description="EGF-like" evidence="6">
    <location>
        <begin position="286"/>
        <end position="321"/>
    </location>
</feature>
<reference evidence="7" key="1">
    <citation type="submission" date="2021-02" db="EMBL/GenBank/DDBJ databases">
        <authorList>
            <person name="Nowell W R."/>
        </authorList>
    </citation>
    <scope>NUCLEOTIDE SEQUENCE</scope>
</reference>
<dbReference type="EMBL" id="CAJNOQ010002918">
    <property type="protein sequence ID" value="CAF0985910.1"/>
    <property type="molecule type" value="Genomic_DNA"/>
</dbReference>
<evidence type="ECO:0000313" key="8">
    <source>
        <dbReference type="EMBL" id="CAF3758188.1"/>
    </source>
</evidence>
<gene>
    <name evidence="7" type="ORF">GPM918_LOCUS13000</name>
    <name evidence="8" type="ORF">SRO942_LOCUS13000</name>
</gene>
<keyword evidence="9" id="KW-1185">Reference proteome</keyword>
<evidence type="ECO:0000256" key="3">
    <source>
        <dbReference type="ARBA" id="ARBA00022737"/>
    </source>
</evidence>
<evidence type="ECO:0000259" key="6">
    <source>
        <dbReference type="PROSITE" id="PS50026"/>
    </source>
</evidence>
<dbReference type="SMART" id="SM00179">
    <property type="entry name" value="EGF_CA"/>
    <property type="match status" value="2"/>
</dbReference>
<feature type="domain" description="EGF-like" evidence="6">
    <location>
        <begin position="137"/>
        <end position="173"/>
    </location>
</feature>
<dbReference type="PROSITE" id="PS50026">
    <property type="entry name" value="EGF_3"/>
    <property type="match status" value="7"/>
</dbReference>
<keyword evidence="2" id="KW-0732">Signal</keyword>
<dbReference type="Gene3D" id="2.10.25.10">
    <property type="entry name" value="Laminin"/>
    <property type="match status" value="6"/>
</dbReference>
<feature type="disulfide bond" evidence="5">
    <location>
        <begin position="51"/>
        <end position="61"/>
    </location>
</feature>
<dbReference type="Pfam" id="PF00008">
    <property type="entry name" value="EGF"/>
    <property type="match status" value="2"/>
</dbReference>
<dbReference type="Proteomes" id="UP000663829">
    <property type="component" value="Unassembled WGS sequence"/>
</dbReference>
<dbReference type="PANTHER" id="PTHR24049:SF22">
    <property type="entry name" value="DROSOPHILA CRUMBS HOMOLOG"/>
    <property type="match status" value="1"/>
</dbReference>
<feature type="disulfide bond" evidence="5">
    <location>
        <begin position="272"/>
        <end position="281"/>
    </location>
</feature>
<feature type="disulfide bond" evidence="5">
    <location>
        <begin position="93"/>
        <end position="103"/>
    </location>
</feature>
<dbReference type="EMBL" id="CAJOBC010002918">
    <property type="protein sequence ID" value="CAF3758188.1"/>
    <property type="molecule type" value="Genomic_DNA"/>
</dbReference>
<dbReference type="PROSITE" id="PS01186">
    <property type="entry name" value="EGF_2"/>
    <property type="match status" value="2"/>
</dbReference>
<organism evidence="7 9">
    <name type="scientific">Didymodactylos carnosus</name>
    <dbReference type="NCBI Taxonomy" id="1234261"/>
    <lineage>
        <taxon>Eukaryota</taxon>
        <taxon>Metazoa</taxon>
        <taxon>Spiralia</taxon>
        <taxon>Gnathifera</taxon>
        <taxon>Rotifera</taxon>
        <taxon>Eurotatoria</taxon>
        <taxon>Bdelloidea</taxon>
        <taxon>Philodinida</taxon>
        <taxon>Philodinidae</taxon>
        <taxon>Didymodactylos</taxon>
    </lineage>
</organism>
<evidence type="ECO:0000313" key="7">
    <source>
        <dbReference type="EMBL" id="CAF0985910.1"/>
    </source>
</evidence>